<dbReference type="OrthoDB" id="4105426at2"/>
<comment type="caution">
    <text evidence="2">The sequence shown here is derived from an EMBL/GenBank/DDBJ whole genome shotgun (WGS) entry which is preliminary data.</text>
</comment>
<dbReference type="Proteomes" id="UP000309128">
    <property type="component" value="Unassembled WGS sequence"/>
</dbReference>
<evidence type="ECO:0000313" key="2">
    <source>
        <dbReference type="EMBL" id="TMR20886.1"/>
    </source>
</evidence>
<dbReference type="EMBL" id="VCKY01000051">
    <property type="protein sequence ID" value="TMR20886.1"/>
    <property type="molecule type" value="Genomic_DNA"/>
</dbReference>
<organism evidence="2 3">
    <name type="scientific">Nonomuraea turkmeniaca</name>
    <dbReference type="NCBI Taxonomy" id="103838"/>
    <lineage>
        <taxon>Bacteria</taxon>
        <taxon>Bacillati</taxon>
        <taxon>Actinomycetota</taxon>
        <taxon>Actinomycetes</taxon>
        <taxon>Streptosporangiales</taxon>
        <taxon>Streptosporangiaceae</taxon>
        <taxon>Nonomuraea</taxon>
    </lineage>
</organism>
<evidence type="ECO:0000256" key="1">
    <source>
        <dbReference type="SAM" id="MobiDB-lite"/>
    </source>
</evidence>
<dbReference type="AlphaFoldDB" id="A0A5S4FJG8"/>
<feature type="compositionally biased region" description="Polar residues" evidence="1">
    <location>
        <begin position="66"/>
        <end position="81"/>
    </location>
</feature>
<keyword evidence="3" id="KW-1185">Reference proteome</keyword>
<dbReference type="RefSeq" id="WP_138667187.1">
    <property type="nucleotide sequence ID" value="NZ_VCKY01000051.1"/>
</dbReference>
<feature type="region of interest" description="Disordered" evidence="1">
    <location>
        <begin position="66"/>
        <end position="87"/>
    </location>
</feature>
<evidence type="ECO:0000313" key="3">
    <source>
        <dbReference type="Proteomes" id="UP000309128"/>
    </source>
</evidence>
<reference evidence="2 3" key="1">
    <citation type="submission" date="2019-05" db="EMBL/GenBank/DDBJ databases">
        <title>Draft genome sequence of Nonomuraea turkmeniaca DSM 43926.</title>
        <authorList>
            <person name="Saricaoglu S."/>
            <person name="Isik K."/>
        </authorList>
    </citation>
    <scope>NUCLEOTIDE SEQUENCE [LARGE SCALE GENOMIC DNA]</scope>
    <source>
        <strain evidence="2 3">DSM 43926</strain>
    </source>
</reference>
<accession>A0A5S4FJG8</accession>
<sequence>MGKSEQLTVAEIRDVTSEIAWISREAGERTPEKDMRPDDDIDKELFGLVPAYSRAANAKIEAALSGQTLLSKPMTSENASHGPTARR</sequence>
<protein>
    <submittedName>
        <fullName evidence="2">Uncharacterized protein</fullName>
    </submittedName>
</protein>
<proteinExistence type="predicted"/>
<name>A0A5S4FJG8_9ACTN</name>
<gene>
    <name evidence="2" type="ORF">ETD86_17345</name>
</gene>